<comment type="miscellaneous">
    <text evidence="5">In the reaction, the free carboxyl group of octanoic acid is attached via an amide linkage to the epsilon-amino group of a specific lysine residue of lipoyl domains of lipoate-dependent enzymes.</text>
</comment>
<accession>A0A445MSW3</accession>
<comment type="similarity">
    <text evidence="5 6">Belongs to the LipB family.</text>
</comment>
<gene>
    <name evidence="5 10" type="primary">lipB</name>
    <name evidence="10" type="ORF">PITCH_A140028</name>
</gene>
<evidence type="ECO:0000256" key="5">
    <source>
        <dbReference type="HAMAP-Rule" id="MF_00013"/>
    </source>
</evidence>
<dbReference type="InterPro" id="IPR000544">
    <property type="entry name" value="Octanoyltransferase"/>
</dbReference>
<dbReference type="Pfam" id="PF21948">
    <property type="entry name" value="LplA-B_cat"/>
    <property type="match status" value="1"/>
</dbReference>
<dbReference type="GO" id="GO:0005737">
    <property type="term" value="C:cytoplasm"/>
    <property type="evidence" value="ECO:0007669"/>
    <property type="project" value="UniProtKB-SubCell"/>
</dbReference>
<evidence type="ECO:0000259" key="9">
    <source>
        <dbReference type="PROSITE" id="PS51733"/>
    </source>
</evidence>
<evidence type="ECO:0000256" key="7">
    <source>
        <dbReference type="PIRSR" id="PIRSR016262-1"/>
    </source>
</evidence>
<comment type="caution">
    <text evidence="5">Lacks conserved residue(s) required for the propagation of feature annotation.</text>
</comment>
<dbReference type="NCBIfam" id="NF010925">
    <property type="entry name" value="PRK14345.1"/>
    <property type="match status" value="1"/>
</dbReference>
<keyword evidence="5" id="KW-0963">Cytoplasm</keyword>
<name>A0A445MSW3_9BACT</name>
<proteinExistence type="inferred from homology"/>
<dbReference type="UniPathway" id="UPA00538">
    <property type="reaction ID" value="UER00592"/>
</dbReference>
<dbReference type="AlphaFoldDB" id="A0A445MSW3"/>
<dbReference type="NCBIfam" id="TIGR00214">
    <property type="entry name" value="lipB"/>
    <property type="match status" value="1"/>
</dbReference>
<dbReference type="EMBL" id="OJIN01000046">
    <property type="protein sequence ID" value="SPD72548.1"/>
    <property type="molecule type" value="Genomic_DNA"/>
</dbReference>
<dbReference type="PANTHER" id="PTHR10993">
    <property type="entry name" value="OCTANOYLTRANSFERASE"/>
    <property type="match status" value="1"/>
</dbReference>
<dbReference type="PANTHER" id="PTHR10993:SF7">
    <property type="entry name" value="LIPOYLTRANSFERASE 2, MITOCHONDRIAL-RELATED"/>
    <property type="match status" value="1"/>
</dbReference>
<organism evidence="10">
    <name type="scientific">uncultured Desulfobacterium sp</name>
    <dbReference type="NCBI Taxonomy" id="201089"/>
    <lineage>
        <taxon>Bacteria</taxon>
        <taxon>Pseudomonadati</taxon>
        <taxon>Thermodesulfobacteriota</taxon>
        <taxon>Desulfobacteria</taxon>
        <taxon>Desulfobacterales</taxon>
        <taxon>Desulfobacteriaceae</taxon>
        <taxon>Desulfobacterium</taxon>
        <taxon>environmental samples</taxon>
    </lineage>
</organism>
<evidence type="ECO:0000256" key="4">
    <source>
        <dbReference type="ARBA" id="ARBA00024732"/>
    </source>
</evidence>
<keyword evidence="10" id="KW-0436">Ligase</keyword>
<dbReference type="PROSITE" id="PS51733">
    <property type="entry name" value="BPL_LPL_CATALYTIC"/>
    <property type="match status" value="1"/>
</dbReference>
<dbReference type="SUPFAM" id="SSF55681">
    <property type="entry name" value="Class II aaRS and biotin synthetases"/>
    <property type="match status" value="1"/>
</dbReference>
<dbReference type="InterPro" id="IPR020605">
    <property type="entry name" value="Octanoyltransferase_CS"/>
</dbReference>
<evidence type="ECO:0000256" key="1">
    <source>
        <dbReference type="ARBA" id="ARBA00004821"/>
    </source>
</evidence>
<sequence length="218" mass="24675">MKCLVYVLGLIEYGESCRMQRQLMRMRMADSIPDVLLLLEHPPTLTVGKTGRIENILTSAEQLRKEGISLFFSDRGGDVTYHGPGQMVAYPILSLKNRGKDVHLYVHNLEEVVIRTLKDFAIDADRDKNHPGVWIDRKEIAAIGLRIEKWTTMHGLALNVNSNLSHFSLINPCGFTERKVTSMSKILGREMSMETVISRFIPHFSEIFETVMESGSPA</sequence>
<dbReference type="InterPro" id="IPR004143">
    <property type="entry name" value="BPL_LPL_catalytic"/>
</dbReference>
<dbReference type="GO" id="GO:0016874">
    <property type="term" value="F:ligase activity"/>
    <property type="evidence" value="ECO:0007669"/>
    <property type="project" value="UniProtKB-KW"/>
</dbReference>
<dbReference type="InterPro" id="IPR045864">
    <property type="entry name" value="aa-tRNA-synth_II/BPL/LPL"/>
</dbReference>
<keyword evidence="3 5" id="KW-0012">Acyltransferase</keyword>
<evidence type="ECO:0000256" key="8">
    <source>
        <dbReference type="PIRSR" id="PIRSR016262-2"/>
    </source>
</evidence>
<feature type="binding site" evidence="5 8">
    <location>
        <begin position="75"/>
        <end position="82"/>
    </location>
    <ligand>
        <name>substrate</name>
    </ligand>
</feature>
<dbReference type="PROSITE" id="PS01313">
    <property type="entry name" value="LIPB"/>
    <property type="match status" value="1"/>
</dbReference>
<feature type="domain" description="BPL/LPL catalytic" evidence="9">
    <location>
        <begin position="30"/>
        <end position="212"/>
    </location>
</feature>
<comment type="pathway">
    <text evidence="1 5 6">Protein modification; protein lipoylation via endogenous pathway; protein N(6)-(lipoyl)lysine from octanoyl-[acyl-carrier-protein]: step 1/2.</text>
</comment>
<feature type="binding site" evidence="5 8">
    <location>
        <begin position="142"/>
        <end position="144"/>
    </location>
    <ligand>
        <name>substrate</name>
    </ligand>
</feature>
<evidence type="ECO:0000256" key="3">
    <source>
        <dbReference type="ARBA" id="ARBA00023315"/>
    </source>
</evidence>
<dbReference type="Gene3D" id="3.30.930.10">
    <property type="entry name" value="Bira Bifunctional Protein, Domain 2"/>
    <property type="match status" value="1"/>
</dbReference>
<reference evidence="10" key="1">
    <citation type="submission" date="2018-01" db="EMBL/GenBank/DDBJ databases">
        <authorList>
            <person name="Regsiter A."/>
            <person name="William W."/>
        </authorList>
    </citation>
    <scope>NUCLEOTIDE SEQUENCE</scope>
    <source>
        <strain evidence="10">TRIP AH-1</strain>
    </source>
</reference>
<feature type="binding site" evidence="5 8">
    <location>
        <begin position="155"/>
        <end position="157"/>
    </location>
    <ligand>
        <name>substrate</name>
    </ligand>
</feature>
<comment type="catalytic activity">
    <reaction evidence="5 6">
        <text>octanoyl-[ACP] + L-lysyl-[protein] = N(6)-octanoyl-L-lysyl-[protein] + holo-[ACP] + H(+)</text>
        <dbReference type="Rhea" id="RHEA:17665"/>
        <dbReference type="Rhea" id="RHEA-COMP:9636"/>
        <dbReference type="Rhea" id="RHEA-COMP:9685"/>
        <dbReference type="Rhea" id="RHEA-COMP:9752"/>
        <dbReference type="Rhea" id="RHEA-COMP:9928"/>
        <dbReference type="ChEBI" id="CHEBI:15378"/>
        <dbReference type="ChEBI" id="CHEBI:29969"/>
        <dbReference type="ChEBI" id="CHEBI:64479"/>
        <dbReference type="ChEBI" id="CHEBI:78463"/>
        <dbReference type="ChEBI" id="CHEBI:78809"/>
        <dbReference type="EC" id="2.3.1.181"/>
    </reaction>
</comment>
<evidence type="ECO:0000256" key="6">
    <source>
        <dbReference type="PIRNR" id="PIRNR016262"/>
    </source>
</evidence>
<keyword evidence="2 5" id="KW-0808">Transferase</keyword>
<dbReference type="GO" id="GO:0033819">
    <property type="term" value="F:lipoyl(octanoyl) transferase activity"/>
    <property type="evidence" value="ECO:0007669"/>
    <property type="project" value="UniProtKB-EC"/>
</dbReference>
<dbReference type="PIRSF" id="PIRSF016262">
    <property type="entry name" value="LPLase"/>
    <property type="match status" value="1"/>
</dbReference>
<comment type="subcellular location">
    <subcellularLocation>
        <location evidence="5">Cytoplasm</location>
    </subcellularLocation>
</comment>
<dbReference type="GO" id="GO:0009249">
    <property type="term" value="P:protein lipoylation"/>
    <property type="evidence" value="ECO:0007669"/>
    <property type="project" value="InterPro"/>
</dbReference>
<evidence type="ECO:0000256" key="2">
    <source>
        <dbReference type="ARBA" id="ARBA00022679"/>
    </source>
</evidence>
<dbReference type="CDD" id="cd16444">
    <property type="entry name" value="LipB"/>
    <property type="match status" value="1"/>
</dbReference>
<comment type="function">
    <text evidence="4 5 6">Catalyzes the transfer of endogenously produced octanoic acid from octanoyl-acyl-carrier-protein onto the lipoyl domains of lipoate-dependent enzymes. Lipoyl-ACP can also act as a substrate although octanoyl-ACP is likely to be the physiological substrate.</text>
</comment>
<protein>
    <recommendedName>
        <fullName evidence="5 6">Octanoyltransferase</fullName>
        <ecNumber evidence="5 6">2.3.1.181</ecNumber>
    </recommendedName>
    <alternativeName>
        <fullName evidence="5">Lipoate-protein ligase B</fullName>
    </alternativeName>
    <alternativeName>
        <fullName evidence="5">Lipoyl/octanoyl transferase</fullName>
    </alternativeName>
    <alternativeName>
        <fullName evidence="5">Octanoyl-[acyl-carrier-protein]-protein N-octanoyltransferase</fullName>
    </alternativeName>
</protein>
<dbReference type="EC" id="2.3.1.181" evidence="5 6"/>
<feature type="active site" description="Acyl-thioester intermediate" evidence="5 7">
    <location>
        <position position="173"/>
    </location>
</feature>
<evidence type="ECO:0000313" key="10">
    <source>
        <dbReference type="EMBL" id="SPD72548.1"/>
    </source>
</evidence>
<dbReference type="HAMAP" id="MF_00013">
    <property type="entry name" value="LipB"/>
    <property type="match status" value="1"/>
</dbReference>